<dbReference type="InterPro" id="IPR017904">
    <property type="entry name" value="ADF/Cofilin"/>
</dbReference>
<dbReference type="Pfam" id="PF00241">
    <property type="entry name" value="Cofilin_ADF"/>
    <property type="match status" value="1"/>
</dbReference>
<evidence type="ECO:0000256" key="2">
    <source>
        <dbReference type="ARBA" id="ARBA00023203"/>
    </source>
</evidence>
<dbReference type="RefSeq" id="XP_001746593.1">
    <property type="nucleotide sequence ID" value="XM_001746541.1"/>
</dbReference>
<dbReference type="STRING" id="81824.A9V1R1"/>
<comment type="similarity">
    <text evidence="1">Belongs to the actin-binding proteins ADF family.</text>
</comment>
<sequence>MASGVGINADVIEKFTEMKMGSKHKFVTFCLNDDLTEIVVEKAVQDATYSDFIAALPEQACRYAIYDFDYKLADGGQRNKLLFVVWCPDTARIKDKMLFASSKESLRKKLVGINTEVQATELSEVDYDEILDKVSAGLTK</sequence>
<dbReference type="GO" id="GO:0051015">
    <property type="term" value="F:actin filament binding"/>
    <property type="evidence" value="ECO:0000318"/>
    <property type="project" value="GO_Central"/>
</dbReference>
<dbReference type="FunCoup" id="A9V1R1">
    <property type="interactions" value="1058"/>
</dbReference>
<dbReference type="EMBL" id="CH991554">
    <property type="protein sequence ID" value="EDQ88489.1"/>
    <property type="molecule type" value="Genomic_DNA"/>
</dbReference>
<dbReference type="SUPFAM" id="SSF55753">
    <property type="entry name" value="Actin depolymerizing proteins"/>
    <property type="match status" value="1"/>
</dbReference>
<proteinExistence type="inferred from homology"/>
<evidence type="ECO:0000256" key="1">
    <source>
        <dbReference type="ARBA" id="ARBA00006844"/>
    </source>
</evidence>
<keyword evidence="5" id="KW-1185">Reference proteome</keyword>
<name>A9V1R1_MONBE</name>
<dbReference type="PROSITE" id="PS51263">
    <property type="entry name" value="ADF_H"/>
    <property type="match status" value="1"/>
</dbReference>
<keyword evidence="2" id="KW-0009">Actin-binding</keyword>
<dbReference type="InterPro" id="IPR029006">
    <property type="entry name" value="ADF-H/Gelsolin-like_dom_sf"/>
</dbReference>
<evidence type="ECO:0000313" key="4">
    <source>
        <dbReference type="EMBL" id="EDQ88489.1"/>
    </source>
</evidence>
<dbReference type="GO" id="GO:0015629">
    <property type="term" value="C:actin cytoskeleton"/>
    <property type="evidence" value="ECO:0000318"/>
    <property type="project" value="GO_Central"/>
</dbReference>
<dbReference type="GeneID" id="5891973"/>
<organism evidence="4 5">
    <name type="scientific">Monosiga brevicollis</name>
    <name type="common">Choanoflagellate</name>
    <dbReference type="NCBI Taxonomy" id="81824"/>
    <lineage>
        <taxon>Eukaryota</taxon>
        <taxon>Choanoflagellata</taxon>
        <taxon>Craspedida</taxon>
        <taxon>Salpingoecidae</taxon>
        <taxon>Monosiga</taxon>
    </lineage>
</organism>
<evidence type="ECO:0000313" key="5">
    <source>
        <dbReference type="Proteomes" id="UP000001357"/>
    </source>
</evidence>
<dbReference type="AlphaFoldDB" id="A9V1R1"/>
<dbReference type="eggNOG" id="KOG1735">
    <property type="taxonomic scope" value="Eukaryota"/>
</dbReference>
<dbReference type="GO" id="GO:0051014">
    <property type="term" value="P:actin filament severing"/>
    <property type="evidence" value="ECO:0000318"/>
    <property type="project" value="GO_Central"/>
</dbReference>
<dbReference type="InParanoid" id="A9V1R1"/>
<dbReference type="InterPro" id="IPR002108">
    <property type="entry name" value="ADF-H"/>
</dbReference>
<dbReference type="SMART" id="SM00102">
    <property type="entry name" value="ADF"/>
    <property type="match status" value="1"/>
</dbReference>
<dbReference type="GO" id="GO:0005737">
    <property type="term" value="C:cytoplasm"/>
    <property type="evidence" value="ECO:0000318"/>
    <property type="project" value="GO_Central"/>
</dbReference>
<dbReference type="KEGG" id="mbr:MONBRDRAFT_8986"/>
<dbReference type="GO" id="GO:0030042">
    <property type="term" value="P:actin filament depolymerization"/>
    <property type="evidence" value="ECO:0000318"/>
    <property type="project" value="GO_Central"/>
</dbReference>
<protein>
    <recommendedName>
        <fullName evidence="3">ADF-H domain-containing protein</fullName>
    </recommendedName>
</protein>
<accession>A9V1R1</accession>
<dbReference type="CDD" id="cd11286">
    <property type="entry name" value="ADF_cofilin_like"/>
    <property type="match status" value="1"/>
</dbReference>
<dbReference type="OMA" id="WSMIYAT"/>
<feature type="domain" description="ADF-H" evidence="3">
    <location>
        <begin position="4"/>
        <end position="135"/>
    </location>
</feature>
<dbReference type="PANTHER" id="PTHR11913">
    <property type="entry name" value="COFILIN-RELATED"/>
    <property type="match status" value="1"/>
</dbReference>
<dbReference type="Proteomes" id="UP000001357">
    <property type="component" value="Unassembled WGS sequence"/>
</dbReference>
<reference evidence="4 5" key="1">
    <citation type="journal article" date="2008" name="Nature">
        <title>The genome of the choanoflagellate Monosiga brevicollis and the origin of metazoans.</title>
        <authorList>
            <consortium name="JGI Sequencing"/>
            <person name="King N."/>
            <person name="Westbrook M.J."/>
            <person name="Young S.L."/>
            <person name="Kuo A."/>
            <person name="Abedin M."/>
            <person name="Chapman J."/>
            <person name="Fairclough S."/>
            <person name="Hellsten U."/>
            <person name="Isogai Y."/>
            <person name="Letunic I."/>
            <person name="Marr M."/>
            <person name="Pincus D."/>
            <person name="Putnam N."/>
            <person name="Rokas A."/>
            <person name="Wright K.J."/>
            <person name="Zuzow R."/>
            <person name="Dirks W."/>
            <person name="Good M."/>
            <person name="Goodstein D."/>
            <person name="Lemons D."/>
            <person name="Li W."/>
            <person name="Lyons J.B."/>
            <person name="Morris A."/>
            <person name="Nichols S."/>
            <person name="Richter D.J."/>
            <person name="Salamov A."/>
            <person name="Bork P."/>
            <person name="Lim W.A."/>
            <person name="Manning G."/>
            <person name="Miller W.T."/>
            <person name="McGinnis W."/>
            <person name="Shapiro H."/>
            <person name="Tjian R."/>
            <person name="Grigoriev I.V."/>
            <person name="Rokhsar D."/>
        </authorList>
    </citation>
    <scope>NUCLEOTIDE SEQUENCE [LARGE SCALE GENOMIC DNA]</scope>
    <source>
        <strain evidence="5">MX1 / ATCC 50154</strain>
    </source>
</reference>
<gene>
    <name evidence="4" type="ORF">MONBRDRAFT_8986</name>
</gene>
<dbReference type="Gene3D" id="3.40.20.10">
    <property type="entry name" value="Severin"/>
    <property type="match status" value="1"/>
</dbReference>
<evidence type="ECO:0000259" key="3">
    <source>
        <dbReference type="PROSITE" id="PS51263"/>
    </source>
</evidence>